<evidence type="ECO:0000313" key="2">
    <source>
        <dbReference type="Proteomes" id="UP001189429"/>
    </source>
</evidence>
<keyword evidence="2" id="KW-1185">Reference proteome</keyword>
<gene>
    <name evidence="1" type="ORF">PCOR1329_LOCUS61585</name>
</gene>
<comment type="caution">
    <text evidence="1">The sequence shown here is derived from an EMBL/GenBank/DDBJ whole genome shotgun (WGS) entry which is preliminary data.</text>
</comment>
<accession>A0ABN9VVP1</accession>
<dbReference type="Proteomes" id="UP001189429">
    <property type="component" value="Unassembled WGS sequence"/>
</dbReference>
<protein>
    <submittedName>
        <fullName evidence="1">Uncharacterized protein</fullName>
    </submittedName>
</protein>
<name>A0ABN9VVP1_9DINO</name>
<evidence type="ECO:0000313" key="1">
    <source>
        <dbReference type="EMBL" id="CAK0877551.1"/>
    </source>
</evidence>
<organism evidence="1 2">
    <name type="scientific">Prorocentrum cordatum</name>
    <dbReference type="NCBI Taxonomy" id="2364126"/>
    <lineage>
        <taxon>Eukaryota</taxon>
        <taxon>Sar</taxon>
        <taxon>Alveolata</taxon>
        <taxon>Dinophyceae</taxon>
        <taxon>Prorocentrales</taxon>
        <taxon>Prorocentraceae</taxon>
        <taxon>Prorocentrum</taxon>
    </lineage>
</organism>
<dbReference type="EMBL" id="CAUYUJ010017749">
    <property type="protein sequence ID" value="CAK0877551.1"/>
    <property type="molecule type" value="Genomic_DNA"/>
</dbReference>
<reference evidence="1" key="1">
    <citation type="submission" date="2023-10" db="EMBL/GenBank/DDBJ databases">
        <authorList>
            <person name="Chen Y."/>
            <person name="Shah S."/>
            <person name="Dougan E. K."/>
            <person name="Thang M."/>
            <person name="Chan C."/>
        </authorList>
    </citation>
    <scope>NUCLEOTIDE SEQUENCE [LARGE SCALE GENOMIC DNA]</scope>
</reference>
<proteinExistence type="predicted"/>
<sequence length="766" mass="84609">MPRRPGARWPQEGLAAAFFMLFPGEVCEGLRFPFVEDLVNTDTFCEFFSWADDRGIDELHASACSSLLWDLPAQMHMQRAWQPGAYASSYAPDPPVAPAFDKWEHFSAAVELQNDSHPFDAPVLVDIDTQFACWLTVRHRHHRRHFRECRLRDIRHLERRLRPLSAHIRRRSHPSVRRVAGDAPLALEAVLVLLASWPDVSFPRCHFEGFRIIDNIAKSGIFRPSTARQGLGKAALLESSESWIDSLCCRTAWTESTQFIFDATCKEINIFGSPLRSRSFMDSKFGKGRWSAMWRFVVVQPGGKRRCCDDGRRAGHNEASQSADRIHTCSAFAPCDTSFALLSEAAAQDVDLVSEGIEVETGGEDLSDAYRYVPVHPEDANVSVVAIRHAARQEVVFQELYGLAFGLSEAVPAFNRKPFCYTALVRRFLGMLLDMNFDDASEIDLSSAKGSGQHVVSEFFSLLGSPFKPSKRHVMGLERDFLGLVRDLSSLMSDGVIRVTVRESLKTKVRTLIDDALATEVLTPGVASKLHGALNFSSAACTGKVGRTGLSALIGRQYEKNCLDFKLTPKLRNALLFFKRLLDGHLARLLRRSGARGPPAVVASDACFEASFAGISVLAVSGVLRRALVARVGQELLGLWGFPKQPIAALEASAILLASLHPYISDCLANRDVIWFIDNTSALYGYVKGASGNEILDQIIAIAQLRWAYLGARIYFEFVPSEANWSDGASRDQEGDGFLVSAGFAVQSVTTQELSSVLAQDSAGEL</sequence>